<dbReference type="InterPro" id="IPR012336">
    <property type="entry name" value="Thioredoxin-like_fold"/>
</dbReference>
<feature type="domain" description="Thioredoxin" evidence="8">
    <location>
        <begin position="51"/>
        <end position="244"/>
    </location>
</feature>
<accession>A0A2N7S1J3</accession>
<evidence type="ECO:0000256" key="7">
    <source>
        <dbReference type="SAM" id="Phobius"/>
    </source>
</evidence>
<evidence type="ECO:0000256" key="3">
    <source>
        <dbReference type="ARBA" id="ARBA00023002"/>
    </source>
</evidence>
<keyword evidence="5" id="KW-0676">Redox-active center</keyword>
<keyword evidence="7" id="KW-1133">Transmembrane helix</keyword>
<dbReference type="PANTHER" id="PTHR13887:SF14">
    <property type="entry name" value="DISULFIDE BOND FORMATION PROTEIN D"/>
    <property type="match status" value="1"/>
</dbReference>
<keyword evidence="2" id="KW-0732">Signal</keyword>
<sequence>MENSSTAKPKRRWIGLAMALAAIAALVFVALNLGDINSDGPATPKDQPISQQTETPADATEQAPDLSQFELRSPDDLLAAGPVDAPVGVVVFSDYQCKFCAKWSSETLPLILDYAKEGKVRVEWRDVNIFGDDSERAALASYAAAKQGKFWEYHDELFADGKSRKGSGLSEKSLAKLAADLGLDTKQFTTDVKSEEAAKMIDSNAQLGLQLGVYSTPAFLVDGEPVMGAQPKSVFIDKIEAALAAKDAS</sequence>
<dbReference type="AlphaFoldDB" id="A0A2N7S1J3"/>
<keyword evidence="4" id="KW-1015">Disulfide bond</keyword>
<evidence type="ECO:0000259" key="8">
    <source>
        <dbReference type="PROSITE" id="PS51352"/>
    </source>
</evidence>
<dbReference type="GO" id="GO:0016491">
    <property type="term" value="F:oxidoreductase activity"/>
    <property type="evidence" value="ECO:0007669"/>
    <property type="project" value="UniProtKB-KW"/>
</dbReference>
<protein>
    <submittedName>
        <fullName evidence="9">Thioredoxin</fullName>
    </submittedName>
</protein>
<dbReference type="SUPFAM" id="SSF52833">
    <property type="entry name" value="Thioredoxin-like"/>
    <property type="match status" value="1"/>
</dbReference>
<dbReference type="InterPro" id="IPR036249">
    <property type="entry name" value="Thioredoxin-like_sf"/>
</dbReference>
<comment type="caution">
    <text evidence="9">The sequence shown here is derived from an EMBL/GenBank/DDBJ whole genome shotgun (WGS) entry which is preliminary data.</text>
</comment>
<name>A0A2N7S1J3_9MICC</name>
<gene>
    <name evidence="9" type="ORF">CIK84_11935</name>
</gene>
<feature type="transmembrane region" description="Helical" evidence="7">
    <location>
        <begin position="12"/>
        <end position="31"/>
    </location>
</feature>
<dbReference type="Gene3D" id="3.40.30.10">
    <property type="entry name" value="Glutaredoxin"/>
    <property type="match status" value="1"/>
</dbReference>
<evidence type="ECO:0000313" key="10">
    <source>
        <dbReference type="Proteomes" id="UP000235739"/>
    </source>
</evidence>
<feature type="region of interest" description="Disordered" evidence="6">
    <location>
        <begin position="39"/>
        <end position="63"/>
    </location>
</feature>
<organism evidence="9 10">
    <name type="scientific">Glutamicibacter arilaitensis</name>
    <dbReference type="NCBI Taxonomy" id="256701"/>
    <lineage>
        <taxon>Bacteria</taxon>
        <taxon>Bacillati</taxon>
        <taxon>Actinomycetota</taxon>
        <taxon>Actinomycetes</taxon>
        <taxon>Micrococcales</taxon>
        <taxon>Micrococcaceae</taxon>
        <taxon>Glutamicibacter</taxon>
    </lineage>
</organism>
<keyword evidence="3" id="KW-0560">Oxidoreductase</keyword>
<dbReference type="GeneID" id="303184083"/>
<dbReference type="RefSeq" id="WP_013347854.1">
    <property type="nucleotide sequence ID" value="NZ_JABUYH010000012.1"/>
</dbReference>
<evidence type="ECO:0000256" key="1">
    <source>
        <dbReference type="ARBA" id="ARBA00005791"/>
    </source>
</evidence>
<dbReference type="EMBL" id="PNQX01000002">
    <property type="protein sequence ID" value="PMQ20009.1"/>
    <property type="molecule type" value="Genomic_DNA"/>
</dbReference>
<evidence type="ECO:0000313" key="9">
    <source>
        <dbReference type="EMBL" id="PMQ20009.1"/>
    </source>
</evidence>
<dbReference type="PANTHER" id="PTHR13887">
    <property type="entry name" value="GLUTATHIONE S-TRANSFERASE KAPPA"/>
    <property type="match status" value="1"/>
</dbReference>
<dbReference type="OMA" id="AYWPMRD"/>
<evidence type="ECO:0000256" key="6">
    <source>
        <dbReference type="SAM" id="MobiDB-lite"/>
    </source>
</evidence>
<dbReference type="Pfam" id="PF13462">
    <property type="entry name" value="Thioredoxin_4"/>
    <property type="match status" value="1"/>
</dbReference>
<reference evidence="9 10" key="1">
    <citation type="journal article" date="2017" name="Elife">
        <title>Extensive horizontal gene transfer in cheese-associated bacteria.</title>
        <authorList>
            <person name="Bonham K.S."/>
            <person name="Wolfe B.E."/>
            <person name="Dutton R.J."/>
        </authorList>
    </citation>
    <scope>NUCLEOTIDE SEQUENCE [LARGE SCALE GENOMIC DNA]</scope>
    <source>
        <strain evidence="9 10">JB182</strain>
    </source>
</reference>
<comment type="similarity">
    <text evidence="1">Belongs to the thioredoxin family. DsbA subfamily.</text>
</comment>
<keyword evidence="7" id="KW-0812">Transmembrane</keyword>
<proteinExistence type="inferred from homology"/>
<dbReference type="InterPro" id="IPR013766">
    <property type="entry name" value="Thioredoxin_domain"/>
</dbReference>
<evidence type="ECO:0000256" key="4">
    <source>
        <dbReference type="ARBA" id="ARBA00023157"/>
    </source>
</evidence>
<dbReference type="PROSITE" id="PS51352">
    <property type="entry name" value="THIOREDOXIN_2"/>
    <property type="match status" value="1"/>
</dbReference>
<evidence type="ECO:0000256" key="5">
    <source>
        <dbReference type="ARBA" id="ARBA00023284"/>
    </source>
</evidence>
<dbReference type="Proteomes" id="UP000235739">
    <property type="component" value="Unassembled WGS sequence"/>
</dbReference>
<keyword evidence="7" id="KW-0472">Membrane</keyword>
<evidence type="ECO:0000256" key="2">
    <source>
        <dbReference type="ARBA" id="ARBA00022729"/>
    </source>
</evidence>